<keyword evidence="3" id="KW-1185">Reference proteome</keyword>
<protein>
    <submittedName>
        <fullName evidence="2">Uncharacterized protein</fullName>
    </submittedName>
</protein>
<evidence type="ECO:0000313" key="3">
    <source>
        <dbReference type="Proteomes" id="UP001273166"/>
    </source>
</evidence>
<dbReference type="GeneID" id="87886423"/>
<reference evidence="2" key="1">
    <citation type="journal article" date="2023" name="Mol. Phylogenet. Evol.">
        <title>Genome-scale phylogeny and comparative genomics of the fungal order Sordariales.</title>
        <authorList>
            <person name="Hensen N."/>
            <person name="Bonometti L."/>
            <person name="Westerberg I."/>
            <person name="Brannstrom I.O."/>
            <person name="Guillou S."/>
            <person name="Cros-Aarteil S."/>
            <person name="Calhoun S."/>
            <person name="Haridas S."/>
            <person name="Kuo A."/>
            <person name="Mondo S."/>
            <person name="Pangilinan J."/>
            <person name="Riley R."/>
            <person name="LaButti K."/>
            <person name="Andreopoulos B."/>
            <person name="Lipzen A."/>
            <person name="Chen C."/>
            <person name="Yan M."/>
            <person name="Daum C."/>
            <person name="Ng V."/>
            <person name="Clum A."/>
            <person name="Steindorff A."/>
            <person name="Ohm R.A."/>
            <person name="Martin F."/>
            <person name="Silar P."/>
            <person name="Natvig D.O."/>
            <person name="Lalanne C."/>
            <person name="Gautier V."/>
            <person name="Ament-Velasquez S.L."/>
            <person name="Kruys A."/>
            <person name="Hutchinson M.I."/>
            <person name="Powell A.J."/>
            <person name="Barry K."/>
            <person name="Miller A.N."/>
            <person name="Grigoriev I.V."/>
            <person name="Debuchy R."/>
            <person name="Gladieux P."/>
            <person name="Hiltunen Thoren M."/>
            <person name="Johannesson H."/>
        </authorList>
    </citation>
    <scope>NUCLEOTIDE SEQUENCE</scope>
    <source>
        <strain evidence="2">CBS 333.67</strain>
    </source>
</reference>
<gene>
    <name evidence="2" type="ORF">B0T15DRAFT_506647</name>
</gene>
<dbReference type="EMBL" id="JAUDZG010000001">
    <property type="protein sequence ID" value="KAK3309917.1"/>
    <property type="molecule type" value="Genomic_DNA"/>
</dbReference>
<feature type="chain" id="PRO_5042520838" evidence="1">
    <location>
        <begin position="21"/>
        <end position="281"/>
    </location>
</feature>
<proteinExistence type="predicted"/>
<dbReference type="RefSeq" id="XP_062725697.1">
    <property type="nucleotide sequence ID" value="XM_062867594.1"/>
</dbReference>
<feature type="signal peptide" evidence="1">
    <location>
        <begin position="1"/>
        <end position="20"/>
    </location>
</feature>
<reference evidence="2" key="2">
    <citation type="submission" date="2023-06" db="EMBL/GenBank/DDBJ databases">
        <authorList>
            <consortium name="Lawrence Berkeley National Laboratory"/>
            <person name="Mondo S.J."/>
            <person name="Hensen N."/>
            <person name="Bonometti L."/>
            <person name="Westerberg I."/>
            <person name="Brannstrom I.O."/>
            <person name="Guillou S."/>
            <person name="Cros-Aarteil S."/>
            <person name="Calhoun S."/>
            <person name="Haridas S."/>
            <person name="Kuo A."/>
            <person name="Pangilinan J."/>
            <person name="Riley R."/>
            <person name="Labutti K."/>
            <person name="Andreopoulos B."/>
            <person name="Lipzen A."/>
            <person name="Chen C."/>
            <person name="Yanf M."/>
            <person name="Daum C."/>
            <person name="Ng V."/>
            <person name="Clum A."/>
            <person name="Steindorff A."/>
            <person name="Ohm R."/>
            <person name="Martin F."/>
            <person name="Silar P."/>
            <person name="Natvig D."/>
            <person name="Lalanne C."/>
            <person name="Gautier V."/>
            <person name="Ament-Velasquez S.L."/>
            <person name="Kruys A."/>
            <person name="Hutchinson M.I."/>
            <person name="Powell A.J."/>
            <person name="Barry K."/>
            <person name="Miller A.N."/>
            <person name="Grigoriev I.V."/>
            <person name="Debuchy R."/>
            <person name="Gladieux P."/>
            <person name="Thoren M.H."/>
            <person name="Johannesson H."/>
        </authorList>
    </citation>
    <scope>NUCLEOTIDE SEQUENCE</scope>
    <source>
        <strain evidence="2">CBS 333.67</strain>
    </source>
</reference>
<sequence>MLVLFATIWLLAWVPFTVHAQDEPRTCVFRLMSADFVLSQLDGGQVLGLQPADPSSSNEGTGTLFRLRQGALYDGQLRGCWWAAPSTVLVCDILPPAQPDPLFEVDTTQRLVYNSSITSFWACPANAGSTRDGQQQQQYQQASAANFYLEVPEHLQDRDAIDHARSSGPCKRVAIEVAFIDTWFCNHNFPVVESASVRRTAIVARETSIVLFDTASASVREASGPVTAAETGFLETATARKIEIVPVSSESGTATTTFATVTSTVGNHTSVVPYSETETVL</sequence>
<evidence type="ECO:0000313" key="2">
    <source>
        <dbReference type="EMBL" id="KAK3309917.1"/>
    </source>
</evidence>
<evidence type="ECO:0000256" key="1">
    <source>
        <dbReference type="SAM" id="SignalP"/>
    </source>
</evidence>
<dbReference type="Proteomes" id="UP001273166">
    <property type="component" value="Unassembled WGS sequence"/>
</dbReference>
<keyword evidence="1" id="KW-0732">Signal</keyword>
<organism evidence="2 3">
    <name type="scientific">Chaetomium strumarium</name>
    <dbReference type="NCBI Taxonomy" id="1170767"/>
    <lineage>
        <taxon>Eukaryota</taxon>
        <taxon>Fungi</taxon>
        <taxon>Dikarya</taxon>
        <taxon>Ascomycota</taxon>
        <taxon>Pezizomycotina</taxon>
        <taxon>Sordariomycetes</taxon>
        <taxon>Sordariomycetidae</taxon>
        <taxon>Sordariales</taxon>
        <taxon>Chaetomiaceae</taxon>
        <taxon>Chaetomium</taxon>
    </lineage>
</organism>
<dbReference type="AlphaFoldDB" id="A0AAJ0M5U8"/>
<name>A0AAJ0M5U8_9PEZI</name>
<comment type="caution">
    <text evidence="2">The sequence shown here is derived from an EMBL/GenBank/DDBJ whole genome shotgun (WGS) entry which is preliminary data.</text>
</comment>
<accession>A0AAJ0M5U8</accession>